<dbReference type="InterPro" id="IPR003356">
    <property type="entry name" value="DNA_methylase_A-5"/>
</dbReference>
<dbReference type="AlphaFoldDB" id="A0A8S8XHQ9"/>
<dbReference type="GO" id="GO:0003677">
    <property type="term" value="F:DNA binding"/>
    <property type="evidence" value="ECO:0007669"/>
    <property type="project" value="InterPro"/>
</dbReference>
<comment type="catalytic activity">
    <reaction evidence="7">
        <text>a 2'-deoxyadenosine in DNA + S-adenosyl-L-methionine = an N(6)-methyl-2'-deoxyadenosine in DNA + S-adenosyl-L-homocysteine + H(+)</text>
        <dbReference type="Rhea" id="RHEA:15197"/>
        <dbReference type="Rhea" id="RHEA-COMP:12418"/>
        <dbReference type="Rhea" id="RHEA-COMP:12419"/>
        <dbReference type="ChEBI" id="CHEBI:15378"/>
        <dbReference type="ChEBI" id="CHEBI:57856"/>
        <dbReference type="ChEBI" id="CHEBI:59789"/>
        <dbReference type="ChEBI" id="CHEBI:90615"/>
        <dbReference type="ChEBI" id="CHEBI:90616"/>
        <dbReference type="EC" id="2.1.1.72"/>
    </reaction>
</comment>
<dbReference type="GO" id="GO:0009307">
    <property type="term" value="P:DNA restriction-modification system"/>
    <property type="evidence" value="ECO:0007669"/>
    <property type="project" value="UniProtKB-KW"/>
</dbReference>
<dbReference type="PRINTS" id="PR00507">
    <property type="entry name" value="N12N6MTFRASE"/>
</dbReference>
<dbReference type="InterPro" id="IPR002052">
    <property type="entry name" value="DNA_methylase_N6_adenine_CS"/>
</dbReference>
<evidence type="ECO:0000313" key="12">
    <source>
        <dbReference type="Proteomes" id="UP000681075"/>
    </source>
</evidence>
<dbReference type="GO" id="GO:0032259">
    <property type="term" value="P:methylation"/>
    <property type="evidence" value="ECO:0007669"/>
    <property type="project" value="UniProtKB-KW"/>
</dbReference>
<evidence type="ECO:0000256" key="4">
    <source>
        <dbReference type="ARBA" id="ARBA00022679"/>
    </source>
</evidence>
<keyword evidence="4" id="KW-0808">Transferase</keyword>
<dbReference type="InterPro" id="IPR054520">
    <property type="entry name" value="M_Eco57I_C"/>
</dbReference>
<dbReference type="EMBL" id="BOPV01000001">
    <property type="protein sequence ID" value="GIL40796.1"/>
    <property type="molecule type" value="Genomic_DNA"/>
</dbReference>
<dbReference type="SUPFAM" id="SSF53335">
    <property type="entry name" value="S-adenosyl-L-methionine-dependent methyltransferases"/>
    <property type="match status" value="1"/>
</dbReference>
<feature type="region of interest" description="Disordered" evidence="8">
    <location>
        <begin position="535"/>
        <end position="560"/>
    </location>
</feature>
<evidence type="ECO:0000259" key="9">
    <source>
        <dbReference type="Pfam" id="PF02384"/>
    </source>
</evidence>
<feature type="domain" description="DNA methylase adenine-specific" evidence="9">
    <location>
        <begin position="8"/>
        <end position="218"/>
    </location>
</feature>
<comment type="caution">
    <text evidence="11">The sequence shown here is derived from an EMBL/GenBank/DDBJ whole genome shotgun (WGS) entry which is preliminary data.</text>
</comment>
<evidence type="ECO:0000259" key="10">
    <source>
        <dbReference type="Pfam" id="PF22837"/>
    </source>
</evidence>
<keyword evidence="5" id="KW-0949">S-adenosyl-L-methionine</keyword>
<name>A0A8S8XHQ9_9PROT</name>
<dbReference type="Gene3D" id="3.40.50.150">
    <property type="entry name" value="Vaccinia Virus protein VP39"/>
    <property type="match status" value="1"/>
</dbReference>
<evidence type="ECO:0000256" key="2">
    <source>
        <dbReference type="ARBA" id="ARBA00011900"/>
    </source>
</evidence>
<feature type="domain" description="Type II methyltransferase M.Eco57I C-terminal" evidence="10">
    <location>
        <begin position="259"/>
        <end position="514"/>
    </location>
</feature>
<dbReference type="PROSITE" id="PS00092">
    <property type="entry name" value="N6_MTASE"/>
    <property type="match status" value="1"/>
</dbReference>
<organism evidence="11 12">
    <name type="scientific">Roseiterribacter gracilis</name>
    <dbReference type="NCBI Taxonomy" id="2812848"/>
    <lineage>
        <taxon>Bacteria</taxon>
        <taxon>Pseudomonadati</taxon>
        <taxon>Pseudomonadota</taxon>
        <taxon>Alphaproteobacteria</taxon>
        <taxon>Rhodospirillales</taxon>
        <taxon>Roseiterribacteraceae</taxon>
        <taxon>Roseiterribacter</taxon>
    </lineage>
</organism>
<proteinExistence type="inferred from homology"/>
<dbReference type="Pfam" id="PF02384">
    <property type="entry name" value="N6_Mtase"/>
    <property type="match status" value="1"/>
</dbReference>
<reference evidence="11" key="1">
    <citation type="submission" date="2021-02" db="EMBL/GenBank/DDBJ databases">
        <title>Genome sequence of Rhodospirillales sp. strain TMPK1 isolated from soil.</title>
        <authorList>
            <person name="Nakai R."/>
            <person name="Kusada H."/>
            <person name="Tamaki H."/>
        </authorList>
    </citation>
    <scope>NUCLEOTIDE SEQUENCE</scope>
    <source>
        <strain evidence="11">TMPK1</strain>
    </source>
</reference>
<keyword evidence="11" id="KW-0378">Hydrolase</keyword>
<keyword evidence="3" id="KW-0489">Methyltransferase</keyword>
<gene>
    <name evidence="11" type="ORF">TMPK1_30330</name>
</gene>
<dbReference type="GO" id="GO:0004519">
    <property type="term" value="F:endonuclease activity"/>
    <property type="evidence" value="ECO:0007669"/>
    <property type="project" value="UniProtKB-KW"/>
</dbReference>
<dbReference type="PANTHER" id="PTHR33841">
    <property type="entry name" value="DNA METHYLTRANSFERASE YEEA-RELATED"/>
    <property type="match status" value="1"/>
</dbReference>
<evidence type="ECO:0000256" key="8">
    <source>
        <dbReference type="SAM" id="MobiDB-lite"/>
    </source>
</evidence>
<evidence type="ECO:0000256" key="5">
    <source>
        <dbReference type="ARBA" id="ARBA00022691"/>
    </source>
</evidence>
<comment type="similarity">
    <text evidence="1">Belongs to the N(4)/N(6)-methyltransferase family.</text>
</comment>
<dbReference type="GO" id="GO:0008170">
    <property type="term" value="F:N-methyltransferase activity"/>
    <property type="evidence" value="ECO:0007669"/>
    <property type="project" value="InterPro"/>
</dbReference>
<keyword evidence="12" id="KW-1185">Reference proteome</keyword>
<dbReference type="InterPro" id="IPR050953">
    <property type="entry name" value="N4_N6_ade-DNA_methylase"/>
</dbReference>
<dbReference type="PANTHER" id="PTHR33841:SF5">
    <property type="entry name" value="DNA METHYLASE (MODIFICATION METHYLASE) (METHYLTRANSFERASE)-RELATED"/>
    <property type="match status" value="1"/>
</dbReference>
<keyword evidence="11" id="KW-0540">Nuclease</keyword>
<accession>A0A8S8XHQ9</accession>
<evidence type="ECO:0000256" key="3">
    <source>
        <dbReference type="ARBA" id="ARBA00022603"/>
    </source>
</evidence>
<evidence type="ECO:0000256" key="6">
    <source>
        <dbReference type="ARBA" id="ARBA00022747"/>
    </source>
</evidence>
<protein>
    <recommendedName>
        <fullName evidence="2">site-specific DNA-methyltransferase (adenine-specific)</fullName>
        <ecNumber evidence="2">2.1.1.72</ecNumber>
    </recommendedName>
</protein>
<dbReference type="InterPro" id="IPR029063">
    <property type="entry name" value="SAM-dependent_MTases_sf"/>
</dbReference>
<dbReference type="Proteomes" id="UP000681075">
    <property type="component" value="Unassembled WGS sequence"/>
</dbReference>
<evidence type="ECO:0000256" key="1">
    <source>
        <dbReference type="ARBA" id="ARBA00006594"/>
    </source>
</evidence>
<sequence length="560" mass="61808">MNFKALESAQKLRGGYYTPPPIAEFLGAWALEKNPSTVLEPGCGDGSFLRALGTVAKKKLRVLGIERDKNEARKAQAVVTFGNFDATSQVRTADFFDWVLQNKATFDSIVGNPPFIRYQYLEPDQQSAAEKLFASHGLPFTKHTNAWVTFVLASMAALNPGGRLAMVVPSELLHVLHASGLRQYLLQHCATIQIVDIQEIVFGDTLQGTVLLLAEKRERGDTSPARLAIKRIANAEAIWKRSSKLFTDVDWVIGADLTYKWMAAYLSKDERLLLADLTQRGAAVAFNDVAKVDVGMVTGANKFFLVTDETVREHKLEAYAVPMFGRSDHVSGVIYGARDHADNAKRGQPTNFLDFSSVGARMPANVKRYLALGEEEGIHRRFKCRVRKPWYVVPSIYATPVGMLKRCHHFPRLVRNKLGAYTTDTAYRIDAISKIYPPDTLVASFVNSLTALSAELVGRHYGGGVLELVPSEIERLALPSLPAKFPAQLVELDKAVRASTPAVELLEQRDEIVLRGAGLTPDECALLRGGWQKLSARRQRSSTTPDGANPEDGWESLAAE</sequence>
<keyword evidence="6" id="KW-0680">Restriction system</keyword>
<keyword evidence="11" id="KW-0255">Endonuclease</keyword>
<evidence type="ECO:0000313" key="11">
    <source>
        <dbReference type="EMBL" id="GIL40796.1"/>
    </source>
</evidence>
<dbReference type="RefSeq" id="WP_420243999.1">
    <property type="nucleotide sequence ID" value="NZ_BOPV01000001.1"/>
</dbReference>
<dbReference type="Pfam" id="PF22837">
    <property type="entry name" value="M_Eco57I_C"/>
    <property type="match status" value="1"/>
</dbReference>
<dbReference type="CDD" id="cd02440">
    <property type="entry name" value="AdoMet_MTases"/>
    <property type="match status" value="1"/>
</dbReference>
<dbReference type="EC" id="2.1.1.72" evidence="2"/>
<dbReference type="GO" id="GO:0009007">
    <property type="term" value="F:site-specific DNA-methyltransferase (adenine-specific) activity"/>
    <property type="evidence" value="ECO:0007669"/>
    <property type="project" value="UniProtKB-EC"/>
</dbReference>
<evidence type="ECO:0000256" key="7">
    <source>
        <dbReference type="ARBA" id="ARBA00047942"/>
    </source>
</evidence>